<evidence type="ECO:0000313" key="2">
    <source>
        <dbReference type="Proteomes" id="UP001162891"/>
    </source>
</evidence>
<proteinExistence type="predicted"/>
<accession>A0ABM7WTB2</accession>
<evidence type="ECO:0000313" key="1">
    <source>
        <dbReference type="EMBL" id="BDG02646.1"/>
    </source>
</evidence>
<sequence length="294" mass="30032">MSPLLLALAIAAGAAEHGRVVLTAVAGGGWASDPFVGAGLGGGPMIELGPGARLDLSFSPRLKVAIAGDLSLLRFNGADFGSLAARAGAEARLIGKRAELSLALSGDRAEFSRPVPFSDLAAAPPVTSTGAVALASALRLRSGPVALRAAAAASYRTSEAGEDVAERGLGLDAAVEWPVLRRLVLLAGARHDRVASARPDFARVSTGGEVALTATALEEPALDLAVRGQLDRVSFDTGVRETLSRFAVDVAHPVGPVEAVVAWSWTRSDAGVAGAASRYLVYAGVRGRARALSW</sequence>
<name>A0ABM7WTB2_9BACT</name>
<keyword evidence="2" id="KW-1185">Reference proteome</keyword>
<protein>
    <submittedName>
        <fullName evidence="1">Uncharacterized protein</fullName>
    </submittedName>
</protein>
<reference evidence="2" key="1">
    <citation type="journal article" date="2022" name="Int. J. Syst. Evol. Microbiol.">
        <title>Anaeromyxobacter oryzae sp. nov., Anaeromyxobacter diazotrophicus sp. nov. and Anaeromyxobacter paludicola sp. nov., isolated from paddy soils.</title>
        <authorList>
            <person name="Itoh H."/>
            <person name="Xu Z."/>
            <person name="Mise K."/>
            <person name="Masuda Y."/>
            <person name="Ushijima N."/>
            <person name="Hayakawa C."/>
            <person name="Shiratori Y."/>
            <person name="Senoo K."/>
        </authorList>
    </citation>
    <scope>NUCLEOTIDE SEQUENCE [LARGE SCALE GENOMIC DNA]</scope>
    <source>
        <strain evidence="2">Red232</strain>
    </source>
</reference>
<dbReference type="EMBL" id="AP025591">
    <property type="protein sequence ID" value="BDG02646.1"/>
    <property type="molecule type" value="Genomic_DNA"/>
</dbReference>
<gene>
    <name evidence="1" type="ORF">AMOR_16420</name>
</gene>
<dbReference type="RefSeq" id="WP_248360335.1">
    <property type="nucleotide sequence ID" value="NZ_AP025591.1"/>
</dbReference>
<dbReference type="Proteomes" id="UP001162891">
    <property type="component" value="Chromosome"/>
</dbReference>
<organism evidence="1 2">
    <name type="scientific">Anaeromyxobacter oryzae</name>
    <dbReference type="NCBI Taxonomy" id="2918170"/>
    <lineage>
        <taxon>Bacteria</taxon>
        <taxon>Pseudomonadati</taxon>
        <taxon>Myxococcota</taxon>
        <taxon>Myxococcia</taxon>
        <taxon>Myxococcales</taxon>
        <taxon>Cystobacterineae</taxon>
        <taxon>Anaeromyxobacteraceae</taxon>
        <taxon>Anaeromyxobacter</taxon>
    </lineage>
</organism>